<organism evidence="1">
    <name type="scientific">Anguilla anguilla</name>
    <name type="common">European freshwater eel</name>
    <name type="synonym">Muraena anguilla</name>
    <dbReference type="NCBI Taxonomy" id="7936"/>
    <lineage>
        <taxon>Eukaryota</taxon>
        <taxon>Metazoa</taxon>
        <taxon>Chordata</taxon>
        <taxon>Craniata</taxon>
        <taxon>Vertebrata</taxon>
        <taxon>Euteleostomi</taxon>
        <taxon>Actinopterygii</taxon>
        <taxon>Neopterygii</taxon>
        <taxon>Teleostei</taxon>
        <taxon>Anguilliformes</taxon>
        <taxon>Anguillidae</taxon>
        <taxon>Anguilla</taxon>
    </lineage>
</organism>
<accession>A0A0E9PYF6</accession>
<evidence type="ECO:0000313" key="1">
    <source>
        <dbReference type="EMBL" id="JAH09120.1"/>
    </source>
</evidence>
<name>A0A0E9PYF6_ANGAN</name>
<sequence>MGERGSKERKSFLCSLACQLRKFTVY</sequence>
<reference evidence="1" key="2">
    <citation type="journal article" date="2015" name="Fish Shellfish Immunol.">
        <title>Early steps in the European eel (Anguilla anguilla)-Vibrio vulnificus interaction in the gills: Role of the RtxA13 toxin.</title>
        <authorList>
            <person name="Callol A."/>
            <person name="Pajuelo D."/>
            <person name="Ebbesson L."/>
            <person name="Teles M."/>
            <person name="MacKenzie S."/>
            <person name="Amaro C."/>
        </authorList>
    </citation>
    <scope>NUCLEOTIDE SEQUENCE</scope>
</reference>
<reference evidence="1" key="1">
    <citation type="submission" date="2014-11" db="EMBL/GenBank/DDBJ databases">
        <authorList>
            <person name="Amaro Gonzalez C."/>
        </authorList>
    </citation>
    <scope>NUCLEOTIDE SEQUENCE</scope>
</reference>
<dbReference type="AlphaFoldDB" id="A0A0E9PYF6"/>
<dbReference type="EMBL" id="GBXM01099457">
    <property type="protein sequence ID" value="JAH09120.1"/>
    <property type="molecule type" value="Transcribed_RNA"/>
</dbReference>
<proteinExistence type="predicted"/>
<protein>
    <submittedName>
        <fullName evidence="1">Uncharacterized protein</fullName>
    </submittedName>
</protein>